<evidence type="ECO:0000313" key="3">
    <source>
        <dbReference type="Proteomes" id="UP000076871"/>
    </source>
</evidence>
<sequence length="146" mass="16905">MTKLLVLLAATQCDASTYPRNQRMHASLYTTGRCRPLLVFIVRFEDHYLFTNSSLHNDFLSGLSSFELRVLGASARTQEDCEQGRRHHCVIGLAHWLERSRSLYRHHFLRELCQRLPVGCQWVAFDTTQELGFDVGFYNPTPESEI</sequence>
<keyword evidence="3" id="KW-1185">Reference proteome</keyword>
<name>A0A165FTU9_9APHY</name>
<reference evidence="2 3" key="1">
    <citation type="journal article" date="2016" name="Mol. Biol. Evol.">
        <title>Comparative Genomics of Early-Diverging Mushroom-Forming Fungi Provides Insights into the Origins of Lignocellulose Decay Capabilities.</title>
        <authorList>
            <person name="Nagy L.G."/>
            <person name="Riley R."/>
            <person name="Tritt A."/>
            <person name="Adam C."/>
            <person name="Daum C."/>
            <person name="Floudas D."/>
            <person name="Sun H."/>
            <person name="Yadav J.S."/>
            <person name="Pangilinan J."/>
            <person name="Larsson K.H."/>
            <person name="Matsuura K."/>
            <person name="Barry K."/>
            <person name="Labutti K."/>
            <person name="Kuo R."/>
            <person name="Ohm R.A."/>
            <person name="Bhattacharya S.S."/>
            <person name="Shirouzu T."/>
            <person name="Yoshinaga Y."/>
            <person name="Martin F.M."/>
            <person name="Grigoriev I.V."/>
            <person name="Hibbett D.S."/>
        </authorList>
    </citation>
    <scope>NUCLEOTIDE SEQUENCE [LARGE SCALE GENOMIC DNA]</scope>
    <source>
        <strain evidence="2 3">93-53</strain>
    </source>
</reference>
<protein>
    <recommendedName>
        <fullName evidence="4">Secreted protein</fullName>
    </recommendedName>
</protein>
<dbReference type="Proteomes" id="UP000076871">
    <property type="component" value="Unassembled WGS sequence"/>
</dbReference>
<feature type="chain" id="PRO_5013380159" description="Secreted protein" evidence="1">
    <location>
        <begin position="16"/>
        <end position="146"/>
    </location>
</feature>
<evidence type="ECO:0000256" key="1">
    <source>
        <dbReference type="SAM" id="SignalP"/>
    </source>
</evidence>
<dbReference type="EMBL" id="KV427612">
    <property type="protein sequence ID" value="KZT09405.1"/>
    <property type="molecule type" value="Genomic_DNA"/>
</dbReference>
<gene>
    <name evidence="2" type="ORF">LAESUDRAFT_723165</name>
</gene>
<dbReference type="RefSeq" id="XP_040767145.1">
    <property type="nucleotide sequence ID" value="XM_040908360.1"/>
</dbReference>
<evidence type="ECO:0000313" key="2">
    <source>
        <dbReference type="EMBL" id="KZT09405.1"/>
    </source>
</evidence>
<feature type="signal peptide" evidence="1">
    <location>
        <begin position="1"/>
        <end position="15"/>
    </location>
</feature>
<dbReference type="GeneID" id="63825389"/>
<keyword evidence="1" id="KW-0732">Signal</keyword>
<evidence type="ECO:0008006" key="4">
    <source>
        <dbReference type="Google" id="ProtNLM"/>
    </source>
</evidence>
<dbReference type="InParanoid" id="A0A165FTU9"/>
<proteinExistence type="predicted"/>
<organism evidence="2 3">
    <name type="scientific">Laetiporus sulphureus 93-53</name>
    <dbReference type="NCBI Taxonomy" id="1314785"/>
    <lineage>
        <taxon>Eukaryota</taxon>
        <taxon>Fungi</taxon>
        <taxon>Dikarya</taxon>
        <taxon>Basidiomycota</taxon>
        <taxon>Agaricomycotina</taxon>
        <taxon>Agaricomycetes</taxon>
        <taxon>Polyporales</taxon>
        <taxon>Laetiporus</taxon>
    </lineage>
</organism>
<accession>A0A165FTU9</accession>
<dbReference type="AlphaFoldDB" id="A0A165FTU9"/>